<feature type="chain" id="PRO_5045559645" description="Tat pathway signal sequence domain protein" evidence="1">
    <location>
        <begin position="29"/>
        <end position="245"/>
    </location>
</feature>
<evidence type="ECO:0000313" key="3">
    <source>
        <dbReference type="Proteomes" id="UP001519332"/>
    </source>
</evidence>
<evidence type="ECO:0000313" key="2">
    <source>
        <dbReference type="EMBL" id="MBP2330822.1"/>
    </source>
</evidence>
<organism evidence="2 3">
    <name type="scientific">Kibdelosporangium banguiense</name>
    <dbReference type="NCBI Taxonomy" id="1365924"/>
    <lineage>
        <taxon>Bacteria</taxon>
        <taxon>Bacillati</taxon>
        <taxon>Actinomycetota</taxon>
        <taxon>Actinomycetes</taxon>
        <taxon>Pseudonocardiales</taxon>
        <taxon>Pseudonocardiaceae</taxon>
        <taxon>Kibdelosporangium</taxon>
    </lineage>
</organism>
<keyword evidence="1" id="KW-0732">Signal</keyword>
<keyword evidence="3" id="KW-1185">Reference proteome</keyword>
<feature type="signal peptide" evidence="1">
    <location>
        <begin position="1"/>
        <end position="28"/>
    </location>
</feature>
<dbReference type="RefSeq" id="WP_209647502.1">
    <property type="nucleotide sequence ID" value="NZ_JAGINW010000001.1"/>
</dbReference>
<dbReference type="EMBL" id="JAGINW010000001">
    <property type="protein sequence ID" value="MBP2330822.1"/>
    <property type="molecule type" value="Genomic_DNA"/>
</dbReference>
<name>A0ABS4U2D7_9PSEU</name>
<evidence type="ECO:0000256" key="1">
    <source>
        <dbReference type="SAM" id="SignalP"/>
    </source>
</evidence>
<accession>A0ABS4U2D7</accession>
<gene>
    <name evidence="2" type="ORF">JOF56_011207</name>
</gene>
<protein>
    <recommendedName>
        <fullName evidence="4">Tat pathway signal sequence domain protein</fullName>
    </recommendedName>
</protein>
<proteinExistence type="predicted"/>
<sequence>MSRVLTRLFAAAATTTALLGLAVAPASAATTAVAATAAPYLAKVDGQTDGLVFQADQANPSTNYQSPSYAKPSALHPGWTANLANVRAQVLADQTNGSSDASSQTNFALYDRQQEPIVRLNGVNTGAGCLTGGPVYIGGSVNLKFFLRHNGQPQETVIEYGRTYTLDRVHPGDVYFPDQNDFRLTTVTLSKPQRFADLAAYPQFAGHTAPSRGVIGYRLTIEQRVTPDSPAKVYEFLVGVSVCSA</sequence>
<dbReference type="Proteomes" id="UP001519332">
    <property type="component" value="Unassembled WGS sequence"/>
</dbReference>
<reference evidence="2 3" key="1">
    <citation type="submission" date="2021-03" db="EMBL/GenBank/DDBJ databases">
        <title>Sequencing the genomes of 1000 actinobacteria strains.</title>
        <authorList>
            <person name="Klenk H.-P."/>
        </authorList>
    </citation>
    <scope>NUCLEOTIDE SEQUENCE [LARGE SCALE GENOMIC DNA]</scope>
    <source>
        <strain evidence="2 3">DSM 46670</strain>
    </source>
</reference>
<comment type="caution">
    <text evidence="2">The sequence shown here is derived from an EMBL/GenBank/DDBJ whole genome shotgun (WGS) entry which is preliminary data.</text>
</comment>
<evidence type="ECO:0008006" key="4">
    <source>
        <dbReference type="Google" id="ProtNLM"/>
    </source>
</evidence>